<keyword evidence="4 6" id="KW-1133">Transmembrane helix</keyword>
<feature type="transmembrane region" description="Helical" evidence="6">
    <location>
        <begin position="412"/>
        <end position="432"/>
    </location>
</feature>
<keyword evidence="2" id="KW-1003">Cell membrane</keyword>
<evidence type="ECO:0000313" key="7">
    <source>
        <dbReference type="EMBL" id="MDA0183001.1"/>
    </source>
</evidence>
<dbReference type="PANTHER" id="PTHR30250">
    <property type="entry name" value="PST FAMILY PREDICTED COLANIC ACID TRANSPORTER"/>
    <property type="match status" value="1"/>
</dbReference>
<keyword evidence="5 6" id="KW-0472">Membrane</keyword>
<feature type="transmembrane region" description="Helical" evidence="6">
    <location>
        <begin position="12"/>
        <end position="35"/>
    </location>
</feature>
<feature type="transmembrane region" description="Helical" evidence="6">
    <location>
        <begin position="150"/>
        <end position="170"/>
    </location>
</feature>
<evidence type="ECO:0000313" key="8">
    <source>
        <dbReference type="Proteomes" id="UP001147653"/>
    </source>
</evidence>
<protein>
    <submittedName>
        <fullName evidence="7">Flippase</fullName>
    </submittedName>
</protein>
<name>A0A9X3NBQ5_9ACTN</name>
<keyword evidence="8" id="KW-1185">Reference proteome</keyword>
<dbReference type="GO" id="GO:0005886">
    <property type="term" value="C:plasma membrane"/>
    <property type="evidence" value="ECO:0007669"/>
    <property type="project" value="UniProtKB-SubCell"/>
</dbReference>
<organism evidence="7 8">
    <name type="scientific">Solirubrobacter phytolaccae</name>
    <dbReference type="NCBI Taxonomy" id="1404360"/>
    <lineage>
        <taxon>Bacteria</taxon>
        <taxon>Bacillati</taxon>
        <taxon>Actinomycetota</taxon>
        <taxon>Thermoleophilia</taxon>
        <taxon>Solirubrobacterales</taxon>
        <taxon>Solirubrobacteraceae</taxon>
        <taxon>Solirubrobacter</taxon>
    </lineage>
</organism>
<evidence type="ECO:0000256" key="3">
    <source>
        <dbReference type="ARBA" id="ARBA00022692"/>
    </source>
</evidence>
<feature type="transmembrane region" description="Helical" evidence="6">
    <location>
        <begin position="250"/>
        <end position="270"/>
    </location>
</feature>
<dbReference type="InterPro" id="IPR002797">
    <property type="entry name" value="Polysacc_synth"/>
</dbReference>
<dbReference type="CDD" id="cd13128">
    <property type="entry name" value="MATE_Wzx_like"/>
    <property type="match status" value="1"/>
</dbReference>
<dbReference type="PANTHER" id="PTHR30250:SF11">
    <property type="entry name" value="O-ANTIGEN TRANSPORTER-RELATED"/>
    <property type="match status" value="1"/>
</dbReference>
<dbReference type="InterPro" id="IPR050833">
    <property type="entry name" value="Poly_Biosynth_Transport"/>
</dbReference>
<feature type="transmembrane region" description="Helical" evidence="6">
    <location>
        <begin position="112"/>
        <end position="129"/>
    </location>
</feature>
<dbReference type="AlphaFoldDB" id="A0A9X3NBQ5"/>
<feature type="transmembrane region" description="Helical" evidence="6">
    <location>
        <begin position="41"/>
        <end position="62"/>
    </location>
</feature>
<keyword evidence="3 6" id="KW-0812">Transmembrane</keyword>
<evidence type="ECO:0000256" key="1">
    <source>
        <dbReference type="ARBA" id="ARBA00004651"/>
    </source>
</evidence>
<reference evidence="7" key="1">
    <citation type="submission" date="2022-10" db="EMBL/GenBank/DDBJ databases">
        <title>The WGS of Solirubrobacter phytolaccae KCTC 29190.</title>
        <authorList>
            <person name="Jiang Z."/>
        </authorList>
    </citation>
    <scope>NUCLEOTIDE SEQUENCE</scope>
    <source>
        <strain evidence="7">KCTC 29190</strain>
    </source>
</reference>
<dbReference type="EMBL" id="JAPDDP010000045">
    <property type="protein sequence ID" value="MDA0183001.1"/>
    <property type="molecule type" value="Genomic_DNA"/>
</dbReference>
<feature type="transmembrane region" description="Helical" evidence="6">
    <location>
        <begin position="329"/>
        <end position="350"/>
    </location>
</feature>
<evidence type="ECO:0000256" key="5">
    <source>
        <dbReference type="ARBA" id="ARBA00023136"/>
    </source>
</evidence>
<feature type="transmembrane region" description="Helical" evidence="6">
    <location>
        <begin position="384"/>
        <end position="405"/>
    </location>
</feature>
<dbReference type="Proteomes" id="UP001147653">
    <property type="component" value="Unassembled WGS sequence"/>
</dbReference>
<gene>
    <name evidence="7" type="ORF">OJ997_22010</name>
</gene>
<proteinExistence type="predicted"/>
<comment type="subcellular location">
    <subcellularLocation>
        <location evidence="1">Cell membrane</location>
        <topology evidence="1">Multi-pass membrane protein</topology>
    </subcellularLocation>
</comment>
<dbReference type="Pfam" id="PF01943">
    <property type="entry name" value="Polysacc_synt"/>
    <property type="match status" value="1"/>
</dbReference>
<sequence>MTGARTIARNALVVSAAQVLGKLASLGFYVVMARVLGEHGFGAYTFALSLAQLMTTFAGFGIDEWTGRTVARDPSTASRLITDGLLAKTVFGVSGCVAAVLFAVVGGYPGEVQATVALLALGTLVELYMNTFNATFQGLDDQRWPAAAAMLERASIGIFGIIALLAGAGIVVVAAIYLACALAAAALVAVRLAAVGVRPEPSASAARSLALVKMTFTIGLTVLLNTALFRVDTVLLSMLKDNAAVGFYGAAYRLLESPLLVAYALTGALLPSLSRASRTSSPSIGEFATTGLKLTLCLMAPLGTAYALLAEPLVDLVYGSDYGPAIPAVRLLGGAAALYGVGYFASFVLIAQGRQRILPVVVAVVLVFNVIANLILIPSLSFRGAALVTSLSELLLAVAFMVYVVRVTGRLPAGRIVTGPLAGCLAIALLTLAMGPTLAALLIAPVVYVAVLVAVERWRYPEDVRRVWATLRRS</sequence>
<feature type="transmembrane region" description="Helical" evidence="6">
    <location>
        <begin position="176"/>
        <end position="197"/>
    </location>
</feature>
<feature type="transmembrane region" description="Helical" evidence="6">
    <location>
        <begin position="357"/>
        <end position="378"/>
    </location>
</feature>
<evidence type="ECO:0000256" key="6">
    <source>
        <dbReference type="SAM" id="Phobius"/>
    </source>
</evidence>
<feature type="transmembrane region" description="Helical" evidence="6">
    <location>
        <begin position="209"/>
        <end position="230"/>
    </location>
</feature>
<feature type="transmembrane region" description="Helical" evidence="6">
    <location>
        <begin position="291"/>
        <end position="309"/>
    </location>
</feature>
<accession>A0A9X3NBQ5</accession>
<feature type="transmembrane region" description="Helical" evidence="6">
    <location>
        <begin position="438"/>
        <end position="455"/>
    </location>
</feature>
<comment type="caution">
    <text evidence="7">The sequence shown here is derived from an EMBL/GenBank/DDBJ whole genome shotgun (WGS) entry which is preliminary data.</text>
</comment>
<dbReference type="RefSeq" id="WP_270027385.1">
    <property type="nucleotide sequence ID" value="NZ_JAPDDP010000045.1"/>
</dbReference>
<evidence type="ECO:0000256" key="2">
    <source>
        <dbReference type="ARBA" id="ARBA00022475"/>
    </source>
</evidence>
<feature type="transmembrane region" description="Helical" evidence="6">
    <location>
        <begin position="85"/>
        <end position="106"/>
    </location>
</feature>
<evidence type="ECO:0000256" key="4">
    <source>
        <dbReference type="ARBA" id="ARBA00022989"/>
    </source>
</evidence>